<dbReference type="InterPro" id="IPR038765">
    <property type="entry name" value="Papain-like_cys_pep_sf"/>
</dbReference>
<keyword evidence="2" id="KW-1185">Reference proteome</keyword>
<dbReference type="Proteomes" id="UP000315295">
    <property type="component" value="Unassembled WGS sequence"/>
</dbReference>
<protein>
    <recommendedName>
        <fullName evidence="3">Ubiquitin-like protease family profile domain-containing protein</fullName>
    </recommendedName>
</protein>
<evidence type="ECO:0008006" key="3">
    <source>
        <dbReference type="Google" id="ProtNLM"/>
    </source>
</evidence>
<organism evidence="1 2">
    <name type="scientific">Malus baccata</name>
    <name type="common">Siberian crab apple</name>
    <name type="synonym">Pyrus baccata</name>
    <dbReference type="NCBI Taxonomy" id="106549"/>
    <lineage>
        <taxon>Eukaryota</taxon>
        <taxon>Viridiplantae</taxon>
        <taxon>Streptophyta</taxon>
        <taxon>Embryophyta</taxon>
        <taxon>Tracheophyta</taxon>
        <taxon>Spermatophyta</taxon>
        <taxon>Magnoliopsida</taxon>
        <taxon>eudicotyledons</taxon>
        <taxon>Gunneridae</taxon>
        <taxon>Pentapetalae</taxon>
        <taxon>rosids</taxon>
        <taxon>fabids</taxon>
        <taxon>Rosales</taxon>
        <taxon>Rosaceae</taxon>
        <taxon>Amygdaloideae</taxon>
        <taxon>Maleae</taxon>
        <taxon>Malus</taxon>
    </lineage>
</organism>
<evidence type="ECO:0000313" key="1">
    <source>
        <dbReference type="EMBL" id="TQE12076.1"/>
    </source>
</evidence>
<dbReference type="EMBL" id="VIEB01000023">
    <property type="protein sequence ID" value="TQE12076.1"/>
    <property type="molecule type" value="Genomic_DNA"/>
</dbReference>
<comment type="caution">
    <text evidence="1">The sequence shown here is derived from an EMBL/GenBank/DDBJ whole genome shotgun (WGS) entry which is preliminary data.</text>
</comment>
<proteinExistence type="predicted"/>
<accession>A0A540NM24</accession>
<dbReference type="SUPFAM" id="SSF54001">
    <property type="entry name" value="Cysteine proteinases"/>
    <property type="match status" value="1"/>
</dbReference>
<name>A0A540NM24_MALBA</name>
<sequence length="78" mass="9273">MQNKESLYRQLMDQYGKVSKIFFPLFHYNHFSLVVLDTNTTEMTHYNSLRQSSKDEDLEFDCYWENAAIVVSKTTNNP</sequence>
<dbReference type="AlphaFoldDB" id="A0A540NM24"/>
<dbReference type="Gene3D" id="3.40.395.10">
    <property type="entry name" value="Adenoviral Proteinase, Chain A"/>
    <property type="match status" value="1"/>
</dbReference>
<gene>
    <name evidence="1" type="ORF">C1H46_002279</name>
</gene>
<evidence type="ECO:0000313" key="2">
    <source>
        <dbReference type="Proteomes" id="UP000315295"/>
    </source>
</evidence>
<reference evidence="1 2" key="1">
    <citation type="journal article" date="2019" name="G3 (Bethesda)">
        <title>Sequencing of a Wild Apple (Malus baccata) Genome Unravels the Differences Between Cultivated and Wild Apple Species Regarding Disease Resistance and Cold Tolerance.</title>
        <authorList>
            <person name="Chen X."/>
        </authorList>
    </citation>
    <scope>NUCLEOTIDE SEQUENCE [LARGE SCALE GENOMIC DNA]</scope>
    <source>
        <strain evidence="2">cv. Shandingzi</strain>
        <tissue evidence="1">Leaves</tissue>
    </source>
</reference>